<gene>
    <name evidence="8" type="ORF">O6P43_001853</name>
</gene>
<reference evidence="8 9" key="1">
    <citation type="journal article" date="2023" name="Science">
        <title>Elucidation of the pathway for biosynthesis of saponin adjuvants from the soapbark tree.</title>
        <authorList>
            <person name="Reed J."/>
            <person name="Orme A."/>
            <person name="El-Demerdash A."/>
            <person name="Owen C."/>
            <person name="Martin L.B.B."/>
            <person name="Misra R.C."/>
            <person name="Kikuchi S."/>
            <person name="Rejzek M."/>
            <person name="Martin A.C."/>
            <person name="Harkess A."/>
            <person name="Leebens-Mack J."/>
            <person name="Louveau T."/>
            <person name="Stephenson M.J."/>
            <person name="Osbourn A."/>
        </authorList>
    </citation>
    <scope>NUCLEOTIDE SEQUENCE [LARGE SCALE GENOMIC DNA]</scope>
    <source>
        <strain evidence="8">S10</strain>
    </source>
</reference>
<evidence type="ECO:0000313" key="9">
    <source>
        <dbReference type="Proteomes" id="UP001163823"/>
    </source>
</evidence>
<dbReference type="InterPro" id="IPR003340">
    <property type="entry name" value="B3_DNA-bd"/>
</dbReference>
<feature type="domain" description="TF-B3" evidence="7">
    <location>
        <begin position="39"/>
        <end position="83"/>
    </location>
</feature>
<evidence type="ECO:0000256" key="1">
    <source>
        <dbReference type="ARBA" id="ARBA00004123"/>
    </source>
</evidence>
<evidence type="ECO:0000256" key="2">
    <source>
        <dbReference type="ARBA" id="ARBA00023015"/>
    </source>
</evidence>
<dbReference type="KEGG" id="qsa:O6P43_001853"/>
<evidence type="ECO:0000256" key="5">
    <source>
        <dbReference type="ARBA" id="ARBA00023242"/>
    </source>
</evidence>
<dbReference type="Proteomes" id="UP001163823">
    <property type="component" value="Chromosome 1"/>
</dbReference>
<dbReference type="AlphaFoldDB" id="A0AAD7QJM8"/>
<name>A0AAD7QJM8_QUISA</name>
<organism evidence="8 9">
    <name type="scientific">Quillaja saponaria</name>
    <name type="common">Soap bark tree</name>
    <dbReference type="NCBI Taxonomy" id="32244"/>
    <lineage>
        <taxon>Eukaryota</taxon>
        <taxon>Viridiplantae</taxon>
        <taxon>Streptophyta</taxon>
        <taxon>Embryophyta</taxon>
        <taxon>Tracheophyta</taxon>
        <taxon>Spermatophyta</taxon>
        <taxon>Magnoliopsida</taxon>
        <taxon>eudicotyledons</taxon>
        <taxon>Gunneridae</taxon>
        <taxon>Pentapetalae</taxon>
        <taxon>rosids</taxon>
        <taxon>fabids</taxon>
        <taxon>Fabales</taxon>
        <taxon>Quillajaceae</taxon>
        <taxon>Quillaja</taxon>
    </lineage>
</organism>
<dbReference type="SUPFAM" id="SSF101936">
    <property type="entry name" value="DNA-binding pseudobarrel domain"/>
    <property type="match status" value="1"/>
</dbReference>
<dbReference type="Pfam" id="PF02362">
    <property type="entry name" value="B3"/>
    <property type="match status" value="1"/>
</dbReference>
<keyword evidence="5" id="KW-0539">Nucleus</keyword>
<comment type="caution">
    <text evidence="8">The sequence shown here is derived from an EMBL/GenBank/DDBJ whole genome shotgun (WGS) entry which is preliminary data.</text>
</comment>
<evidence type="ECO:0000256" key="4">
    <source>
        <dbReference type="ARBA" id="ARBA00023163"/>
    </source>
</evidence>
<dbReference type="Gene3D" id="2.40.330.10">
    <property type="entry name" value="DNA-binding pseudobarrel domain"/>
    <property type="match status" value="1"/>
</dbReference>
<evidence type="ECO:0000259" key="7">
    <source>
        <dbReference type="Pfam" id="PF02362"/>
    </source>
</evidence>
<evidence type="ECO:0000256" key="3">
    <source>
        <dbReference type="ARBA" id="ARBA00023125"/>
    </source>
</evidence>
<dbReference type="GO" id="GO:0005634">
    <property type="term" value="C:nucleus"/>
    <property type="evidence" value="ECO:0007669"/>
    <property type="project" value="UniProtKB-SubCell"/>
</dbReference>
<feature type="region of interest" description="Disordered" evidence="6">
    <location>
        <begin position="15"/>
        <end position="34"/>
    </location>
</feature>
<comment type="subcellular location">
    <subcellularLocation>
        <location evidence="1">Nucleus</location>
    </subcellularLocation>
</comment>
<evidence type="ECO:0000313" key="8">
    <source>
        <dbReference type="EMBL" id="KAJ7982767.1"/>
    </source>
</evidence>
<keyword evidence="3" id="KW-0238">DNA-binding</keyword>
<sequence length="89" mass="10283">MIKVPIKKRMRRRINISDIEDSHDTSNRSNLNEDLMSKRANPSFEVEFSQTCKHYVACSGWAAFKNDNNVKVGDVCDFELIKGKKIILH</sequence>
<dbReference type="EMBL" id="JARAOO010000001">
    <property type="protein sequence ID" value="KAJ7982767.1"/>
    <property type="molecule type" value="Genomic_DNA"/>
</dbReference>
<dbReference type="InterPro" id="IPR015300">
    <property type="entry name" value="DNA-bd_pseudobarrel_sf"/>
</dbReference>
<proteinExistence type="predicted"/>
<protein>
    <submittedName>
        <fullName evidence="8">B3 domain-containing transcription factor VRN1</fullName>
    </submittedName>
</protein>
<keyword evidence="9" id="KW-1185">Reference proteome</keyword>
<dbReference type="GO" id="GO:0003677">
    <property type="term" value="F:DNA binding"/>
    <property type="evidence" value="ECO:0007669"/>
    <property type="project" value="UniProtKB-KW"/>
</dbReference>
<keyword evidence="2" id="KW-0805">Transcription regulation</keyword>
<evidence type="ECO:0000256" key="6">
    <source>
        <dbReference type="SAM" id="MobiDB-lite"/>
    </source>
</evidence>
<accession>A0AAD7QJM8</accession>
<keyword evidence="4" id="KW-0804">Transcription</keyword>